<accession>A0A4V6RHD0</accession>
<dbReference type="EMBL" id="ML220134">
    <property type="protein sequence ID" value="TGZ79134.1"/>
    <property type="molecule type" value="Genomic_DNA"/>
</dbReference>
<keyword evidence="2" id="KW-0539">Nucleus</keyword>
<dbReference type="Pfam" id="PF04082">
    <property type="entry name" value="Fungal_trans"/>
    <property type="match status" value="1"/>
</dbReference>
<dbReference type="CDD" id="cd00067">
    <property type="entry name" value="GAL4"/>
    <property type="match status" value="1"/>
</dbReference>
<dbReference type="OrthoDB" id="2123952at2759"/>
<dbReference type="CDD" id="cd15486">
    <property type="entry name" value="ZIP_Sip4"/>
    <property type="match status" value="1"/>
</dbReference>
<feature type="compositionally biased region" description="Basic and acidic residues" evidence="3">
    <location>
        <begin position="167"/>
        <end position="179"/>
    </location>
</feature>
<dbReference type="PROSITE" id="PS50048">
    <property type="entry name" value="ZN2_CY6_FUNGAL_2"/>
    <property type="match status" value="1"/>
</dbReference>
<dbReference type="GO" id="GO:0006351">
    <property type="term" value="P:DNA-templated transcription"/>
    <property type="evidence" value="ECO:0007669"/>
    <property type="project" value="InterPro"/>
</dbReference>
<feature type="region of interest" description="Disordered" evidence="3">
    <location>
        <begin position="136"/>
        <end position="181"/>
    </location>
</feature>
<evidence type="ECO:0000256" key="3">
    <source>
        <dbReference type="SAM" id="MobiDB-lite"/>
    </source>
</evidence>
<dbReference type="InParanoid" id="A0A4V6RHD0"/>
<proteinExistence type="predicted"/>
<feature type="domain" description="Zn(2)-C6 fungal-type" evidence="4">
    <location>
        <begin position="55"/>
        <end position="85"/>
    </location>
</feature>
<dbReference type="PANTHER" id="PTHR46910">
    <property type="entry name" value="TRANSCRIPTION FACTOR PDR1"/>
    <property type="match status" value="1"/>
</dbReference>
<gene>
    <name evidence="5" type="ORF">EX30DRAFT_309201</name>
</gene>
<dbReference type="AlphaFoldDB" id="A0A4V6RHD0"/>
<dbReference type="PANTHER" id="PTHR46910:SF25">
    <property type="entry name" value="ABC-TRANSPORTER-REGULATING TRANSCRIPTION FACTOR"/>
    <property type="match status" value="1"/>
</dbReference>
<evidence type="ECO:0000256" key="2">
    <source>
        <dbReference type="ARBA" id="ARBA00023242"/>
    </source>
</evidence>
<dbReference type="InterPro" id="IPR001138">
    <property type="entry name" value="Zn2Cys6_DnaBD"/>
</dbReference>
<evidence type="ECO:0000313" key="6">
    <source>
        <dbReference type="Proteomes" id="UP000298138"/>
    </source>
</evidence>
<dbReference type="GO" id="GO:0003677">
    <property type="term" value="F:DNA binding"/>
    <property type="evidence" value="ECO:0007669"/>
    <property type="project" value="InterPro"/>
</dbReference>
<feature type="compositionally biased region" description="Low complexity" evidence="3">
    <location>
        <begin position="738"/>
        <end position="750"/>
    </location>
</feature>
<feature type="compositionally biased region" description="Polar residues" evidence="3">
    <location>
        <begin position="138"/>
        <end position="147"/>
    </location>
</feature>
<dbReference type="SMART" id="SM00906">
    <property type="entry name" value="Fungal_trans"/>
    <property type="match status" value="1"/>
</dbReference>
<feature type="region of interest" description="Disordered" evidence="3">
    <location>
        <begin position="703"/>
        <end position="812"/>
    </location>
</feature>
<keyword evidence="1" id="KW-0479">Metal-binding</keyword>
<evidence type="ECO:0000259" key="4">
    <source>
        <dbReference type="PROSITE" id="PS50048"/>
    </source>
</evidence>
<feature type="compositionally biased region" description="Low complexity" evidence="3">
    <location>
        <begin position="148"/>
        <end position="166"/>
    </location>
</feature>
<evidence type="ECO:0000256" key="1">
    <source>
        <dbReference type="ARBA" id="ARBA00022723"/>
    </source>
</evidence>
<dbReference type="Pfam" id="PF00172">
    <property type="entry name" value="Zn_clus"/>
    <property type="match status" value="1"/>
</dbReference>
<dbReference type="CDD" id="cd12148">
    <property type="entry name" value="fungal_TF_MHR"/>
    <property type="match status" value="1"/>
</dbReference>
<dbReference type="Proteomes" id="UP000298138">
    <property type="component" value="Unassembled WGS sequence"/>
</dbReference>
<feature type="compositionally biased region" description="Polar residues" evidence="3">
    <location>
        <begin position="25"/>
        <end position="34"/>
    </location>
</feature>
<feature type="region of interest" description="Disordered" evidence="3">
    <location>
        <begin position="1"/>
        <end position="51"/>
    </location>
</feature>
<reference evidence="5 6" key="1">
    <citation type="submission" date="2019-04" db="EMBL/GenBank/DDBJ databases">
        <title>Comparative genomics and transcriptomics to analyze fruiting body development in filamentous ascomycetes.</title>
        <authorList>
            <consortium name="DOE Joint Genome Institute"/>
            <person name="Lutkenhaus R."/>
            <person name="Traeger S."/>
            <person name="Breuer J."/>
            <person name="Kuo A."/>
            <person name="Lipzen A."/>
            <person name="Pangilinan J."/>
            <person name="Dilworth D."/>
            <person name="Sandor L."/>
            <person name="Poggeler S."/>
            <person name="Barry K."/>
            <person name="Grigoriev I.V."/>
            <person name="Nowrousian M."/>
        </authorList>
    </citation>
    <scope>NUCLEOTIDE SEQUENCE [LARGE SCALE GENOMIC DNA]</scope>
    <source>
        <strain evidence="5 6">CBS 389.68</strain>
    </source>
</reference>
<dbReference type="SUPFAM" id="SSF57701">
    <property type="entry name" value="Zn2/Cys6 DNA-binding domain"/>
    <property type="match status" value="1"/>
</dbReference>
<dbReference type="PROSITE" id="PS00463">
    <property type="entry name" value="ZN2_CY6_FUNGAL_1"/>
    <property type="match status" value="1"/>
</dbReference>
<name>A0A4V6RHD0_9PEZI</name>
<organism evidence="5 6">
    <name type="scientific">Ascodesmis nigricans</name>
    <dbReference type="NCBI Taxonomy" id="341454"/>
    <lineage>
        <taxon>Eukaryota</taxon>
        <taxon>Fungi</taxon>
        <taxon>Dikarya</taxon>
        <taxon>Ascomycota</taxon>
        <taxon>Pezizomycotina</taxon>
        <taxon>Pezizomycetes</taxon>
        <taxon>Pezizales</taxon>
        <taxon>Ascodesmidaceae</taxon>
        <taxon>Ascodesmis</taxon>
    </lineage>
</organism>
<evidence type="ECO:0000313" key="5">
    <source>
        <dbReference type="EMBL" id="TGZ79134.1"/>
    </source>
</evidence>
<dbReference type="GO" id="GO:0000981">
    <property type="term" value="F:DNA-binding transcription factor activity, RNA polymerase II-specific"/>
    <property type="evidence" value="ECO:0007669"/>
    <property type="project" value="InterPro"/>
</dbReference>
<dbReference type="GO" id="GO:0008270">
    <property type="term" value="F:zinc ion binding"/>
    <property type="evidence" value="ECO:0007669"/>
    <property type="project" value="InterPro"/>
</dbReference>
<dbReference type="STRING" id="341454.A0A4V6RHD0"/>
<sequence>MLQSPATRSAPPPYFGGAHQPATPTPNFSPSSHHSPAGDNATGGESSKRRRIARACDMCRKKKIKCDGKQPACTHCGNNKTECIFTVVEKKRNPPKGAKYIEGLENRLNRMESLLRLSGILNDGDEQMDLGDLERRLQQSTTSSQRGASQPAPSSSDSTQDTPTTTSHDDSPKNPKSDEDVAALSEQMCSLVTDNCGEARFIGSSSGFSIFSQKGIEWVNEKTGDDSFIRMIQRIPIPGSHESSGWKDLLFKKLFSKQGREPPPPKEKALKLVNADFFNGFNCLFPLFHKKTFDQLFERQYSDNPPTDSGWYAVFNIVLAIASRLRMSHTPCEDDGMTPEMHMEAAWDYFQNGASVMLELLMKNSNLLSIQAIVGMALYLQGSSNPQMSFFLVAAAVRVATSVGIHRRGNVFGLSASEIEQRRRIFWIIYLMDKDLALRSGRPPCLNDDDCNVDLPDDNPEDGYGLVPLMKEKRTFNIFGSMSRFSIIQSKVYMQLYSAKASRQTDGELLQAIGRLDKELEDWRSSLPAEFRPENETSLQHPNGLLLHVVILQFAYYNCLTTIHRMSIHHGYWSNRLSDYAIAGLSIQPLNPRVFSSASLCVSAARATVRLIEYINPKDSSCIWLVMYYPVSALVTLFANVIQNPQDPRGRSDLHLIDTIIDFLTAVIKVDHVDEAKMSDDVDRMLIVCGEFRRIAERVLEKAERDNTSRRKRKFNGDTPLTARPSSNASSHTKKIPTTDPSTSTASAPSDPRERIPNGVNPQQVFNGTLEQPLTPGTSLSWAPDTIQTPNSIPPFSPDTNGTLANPAPLLPPSTHQHTFTDLQSPTTGIVPTFDQPFIPQDMWQMPMTFDWDWDTFMGGMTTWDHDGPDMSPPGM</sequence>
<dbReference type="InterPro" id="IPR050987">
    <property type="entry name" value="AtrR-like"/>
</dbReference>
<dbReference type="SMART" id="SM00066">
    <property type="entry name" value="GAL4"/>
    <property type="match status" value="1"/>
</dbReference>
<dbReference type="Gene3D" id="4.10.240.10">
    <property type="entry name" value="Zn(2)-C6 fungal-type DNA-binding domain"/>
    <property type="match status" value="1"/>
</dbReference>
<feature type="compositionally biased region" description="Polar residues" evidence="3">
    <location>
        <begin position="760"/>
        <end position="791"/>
    </location>
</feature>
<keyword evidence="6" id="KW-1185">Reference proteome</keyword>
<protein>
    <recommendedName>
        <fullName evidence="4">Zn(2)-C6 fungal-type domain-containing protein</fullName>
    </recommendedName>
</protein>
<dbReference type="InterPro" id="IPR007219">
    <property type="entry name" value="XnlR_reg_dom"/>
</dbReference>
<dbReference type="InterPro" id="IPR036864">
    <property type="entry name" value="Zn2-C6_fun-type_DNA-bd_sf"/>
</dbReference>